<dbReference type="InterPro" id="IPR031728">
    <property type="entry name" value="GlcAase_C"/>
</dbReference>
<comment type="caution">
    <text evidence="2">The sequence shown here is derived from an EMBL/GenBank/DDBJ whole genome shotgun (WGS) entry which is preliminary data.</text>
</comment>
<dbReference type="SUPFAM" id="SSF51445">
    <property type="entry name" value="(Trans)glycosidases"/>
    <property type="match status" value="1"/>
</dbReference>
<protein>
    <recommendedName>
        <fullName evidence="1">Beta-glucuronidase C-terminal domain-containing protein</fullName>
    </recommendedName>
</protein>
<evidence type="ECO:0000313" key="3">
    <source>
        <dbReference type="Proteomes" id="UP000717328"/>
    </source>
</evidence>
<organism evidence="2 3">
    <name type="scientific">Sphagnurus paluster</name>
    <dbReference type="NCBI Taxonomy" id="117069"/>
    <lineage>
        <taxon>Eukaryota</taxon>
        <taxon>Fungi</taxon>
        <taxon>Dikarya</taxon>
        <taxon>Basidiomycota</taxon>
        <taxon>Agaricomycotina</taxon>
        <taxon>Agaricomycetes</taxon>
        <taxon>Agaricomycetidae</taxon>
        <taxon>Agaricales</taxon>
        <taxon>Tricholomatineae</taxon>
        <taxon>Lyophyllaceae</taxon>
        <taxon>Sphagnurus</taxon>
    </lineage>
</organism>
<sequence length="566" mass="60530">MAGTTGGQGPIKIVELESKGSTPTGLFVSMAQSTFHKLSTLILLAIVANAATVDVAVPLKAPSGAPTLSPSLTSFSIEGDRWTDWSGTTSRNQFFYNALDNLKQITGAPPKLRIGADSEDHTQFRANINVRSTINLILAPLIAPKFQEAVFPDSTAITPYPEATKLVVGDSYYATTRFLPAGTQVTWGVNLGSDNKTATYLATRSIVKAFQLSSLQQAGISLEHIEIGNEPDAFAYWGYRPNATWNVAAWVADWTNFAKNVSATVPITPISTTKFMSGSFATLSLGFSPSKAYAAGLLNSKPGQHLYSGAFCNGGDFLLQSLMDKTTIRSNLTTLIPDIQNTHAKGLQYVLGETNSYACHGAPGVSNTAGASLWQLDYTLHAYALASIGISNLYFHQGVGYKYNMIQPVTLTVSSLTGEPLATPQAPHIQPQYYSAIIVAEAIGKSTNTRIVELDVNHPSITGYAFYSGSKLERAVFINLKGYFSTSTSRTKTTIDLGFAGKGSPAALMTVKRLAIKYATDVSGLTWGGQNYESANARVAGKLSLMETTVSQGVQISDSEAILIQF</sequence>
<reference evidence="2" key="2">
    <citation type="submission" date="2021-10" db="EMBL/GenBank/DDBJ databases">
        <title>Phylogenomics reveals ancestral predisposition of the termite-cultivated fungus Termitomyces towards a domesticated lifestyle.</title>
        <authorList>
            <person name="Auxier B."/>
            <person name="Grum-Grzhimaylo A."/>
            <person name="Cardenas M.E."/>
            <person name="Lodge J.D."/>
            <person name="Laessoe T."/>
            <person name="Pedersen O."/>
            <person name="Smith M.E."/>
            <person name="Kuyper T.W."/>
            <person name="Franco-Molano E.A."/>
            <person name="Baroni T.J."/>
            <person name="Aanen D.K."/>
        </authorList>
    </citation>
    <scope>NUCLEOTIDE SEQUENCE</scope>
    <source>
        <strain evidence="2">D49</strain>
    </source>
</reference>
<dbReference type="AlphaFoldDB" id="A0A9P7GLD4"/>
<keyword evidence="3" id="KW-1185">Reference proteome</keyword>
<accession>A0A9P7GLD4</accession>
<evidence type="ECO:0000313" key="2">
    <source>
        <dbReference type="EMBL" id="KAG5651934.1"/>
    </source>
</evidence>
<dbReference type="EMBL" id="JABCKI010000181">
    <property type="protein sequence ID" value="KAG5651934.1"/>
    <property type="molecule type" value="Genomic_DNA"/>
</dbReference>
<dbReference type="Gene3D" id="3.20.20.80">
    <property type="entry name" value="Glycosidases"/>
    <property type="match status" value="1"/>
</dbReference>
<dbReference type="Proteomes" id="UP000717328">
    <property type="component" value="Unassembled WGS sequence"/>
</dbReference>
<dbReference type="PANTHER" id="PTHR36183">
    <property type="entry name" value="BETA-GLUCURONIDASE"/>
    <property type="match status" value="1"/>
</dbReference>
<dbReference type="OrthoDB" id="2796951at2759"/>
<dbReference type="InterPro" id="IPR017853">
    <property type="entry name" value="GH"/>
</dbReference>
<proteinExistence type="predicted"/>
<evidence type="ECO:0000259" key="1">
    <source>
        <dbReference type="Pfam" id="PF16862"/>
    </source>
</evidence>
<dbReference type="Pfam" id="PF16862">
    <property type="entry name" value="Glyco_hydro_79C"/>
    <property type="match status" value="1"/>
</dbReference>
<name>A0A9P7GLD4_9AGAR</name>
<dbReference type="PANTHER" id="PTHR36183:SF2">
    <property type="entry name" value="BETA-GLUCURONIDASE C-TERMINAL DOMAIN-CONTAINING PROTEIN"/>
    <property type="match status" value="1"/>
</dbReference>
<dbReference type="InterPro" id="IPR052974">
    <property type="entry name" value="GH79_Enzymes"/>
</dbReference>
<feature type="domain" description="Beta-glucuronidase C-terminal" evidence="1">
    <location>
        <begin position="463"/>
        <end position="563"/>
    </location>
</feature>
<gene>
    <name evidence="2" type="ORF">H0H81_006916</name>
</gene>
<reference evidence="2" key="1">
    <citation type="submission" date="2021-02" db="EMBL/GenBank/DDBJ databases">
        <authorList>
            <person name="Nieuwenhuis M."/>
            <person name="Van De Peppel L.J.J."/>
        </authorList>
    </citation>
    <scope>NUCLEOTIDE SEQUENCE</scope>
    <source>
        <strain evidence="2">D49</strain>
    </source>
</reference>